<evidence type="ECO:0000256" key="1">
    <source>
        <dbReference type="SAM" id="SignalP"/>
    </source>
</evidence>
<accession>A0AAV2SK66</accession>
<organism evidence="2 3">
    <name type="scientific">Meganyctiphanes norvegica</name>
    <name type="common">Northern krill</name>
    <name type="synonym">Thysanopoda norvegica</name>
    <dbReference type="NCBI Taxonomy" id="48144"/>
    <lineage>
        <taxon>Eukaryota</taxon>
        <taxon>Metazoa</taxon>
        <taxon>Ecdysozoa</taxon>
        <taxon>Arthropoda</taxon>
        <taxon>Crustacea</taxon>
        <taxon>Multicrustacea</taxon>
        <taxon>Malacostraca</taxon>
        <taxon>Eumalacostraca</taxon>
        <taxon>Eucarida</taxon>
        <taxon>Euphausiacea</taxon>
        <taxon>Euphausiidae</taxon>
        <taxon>Meganyctiphanes</taxon>
    </lineage>
</organism>
<dbReference type="EMBL" id="CAXKWB010077514">
    <property type="protein sequence ID" value="CAL4201687.1"/>
    <property type="molecule type" value="Genomic_DNA"/>
</dbReference>
<evidence type="ECO:0000313" key="2">
    <source>
        <dbReference type="EMBL" id="CAL4201687.1"/>
    </source>
</evidence>
<name>A0AAV2SK66_MEGNR</name>
<keyword evidence="3" id="KW-1185">Reference proteome</keyword>
<dbReference type="Proteomes" id="UP001497623">
    <property type="component" value="Unassembled WGS sequence"/>
</dbReference>
<dbReference type="AlphaFoldDB" id="A0AAV2SK66"/>
<evidence type="ECO:0000313" key="3">
    <source>
        <dbReference type="Proteomes" id="UP001497623"/>
    </source>
</evidence>
<sequence length="162" mass="18701">MAPQTLCLAVVLMAMVATVLSEEQIDRHLRKRNAQDRTFFDDDYDLASEFADYDDPELAHSFEDEYEGGEEMLTDNTNMLGRVIRSIFGGRNNKRRPRRRPRQRRPIIVPSQQLSGFRPSARPNPYQFQGFGNRYPSALPAARRPLVIQVVDDADDHHSSYF</sequence>
<protein>
    <submittedName>
        <fullName evidence="2">Uncharacterized protein</fullName>
    </submittedName>
</protein>
<proteinExistence type="predicted"/>
<feature type="signal peptide" evidence="1">
    <location>
        <begin position="1"/>
        <end position="21"/>
    </location>
</feature>
<comment type="caution">
    <text evidence="2">The sequence shown here is derived from an EMBL/GenBank/DDBJ whole genome shotgun (WGS) entry which is preliminary data.</text>
</comment>
<reference evidence="2 3" key="1">
    <citation type="submission" date="2024-05" db="EMBL/GenBank/DDBJ databases">
        <authorList>
            <person name="Wallberg A."/>
        </authorList>
    </citation>
    <scope>NUCLEOTIDE SEQUENCE [LARGE SCALE GENOMIC DNA]</scope>
</reference>
<gene>
    <name evidence="2" type="ORF">MNOR_LOCUS37617</name>
</gene>
<keyword evidence="1" id="KW-0732">Signal</keyword>
<feature type="chain" id="PRO_5043819611" evidence="1">
    <location>
        <begin position="22"/>
        <end position="162"/>
    </location>
</feature>